<dbReference type="PANTHER" id="PTHR12658">
    <property type="entry name" value="BETA-TUBULIN COFACTOR D"/>
    <property type="match status" value="1"/>
</dbReference>
<dbReference type="InterPro" id="IPR058033">
    <property type="entry name" value="ARM_TBCD_2nd"/>
</dbReference>
<dbReference type="SUPFAM" id="SSF48371">
    <property type="entry name" value="ARM repeat"/>
    <property type="match status" value="1"/>
</dbReference>
<dbReference type="GO" id="GO:0034333">
    <property type="term" value="P:adherens junction assembly"/>
    <property type="evidence" value="ECO:0007669"/>
    <property type="project" value="TreeGrafter"/>
</dbReference>
<comment type="similarity">
    <text evidence="1">Belongs to the TBCD family.</text>
</comment>
<comment type="caution">
    <text evidence="7">The sequence shown here is derived from an EMBL/GenBank/DDBJ whole genome shotgun (WGS) entry which is preliminary data.</text>
</comment>
<dbReference type="InterPro" id="IPR033162">
    <property type="entry name" value="TBCD"/>
</dbReference>
<gene>
    <name evidence="7" type="ORF">GBAR_LOCUS4567</name>
</gene>
<reference evidence="7" key="1">
    <citation type="submission" date="2023-03" db="EMBL/GenBank/DDBJ databases">
        <authorList>
            <person name="Steffen K."/>
            <person name="Cardenas P."/>
        </authorList>
    </citation>
    <scope>NUCLEOTIDE SEQUENCE</scope>
</reference>
<feature type="compositionally biased region" description="Polar residues" evidence="4">
    <location>
        <begin position="306"/>
        <end position="320"/>
    </location>
</feature>
<accession>A0AA35R791</accession>
<proteinExistence type="inferred from homology"/>
<evidence type="ECO:0000256" key="3">
    <source>
        <dbReference type="ARBA" id="ARBA00023186"/>
    </source>
</evidence>
<dbReference type="InterPro" id="IPR011989">
    <property type="entry name" value="ARM-like"/>
</dbReference>
<feature type="domain" description="Tubulin-folding cofactor D ARM repeats" evidence="6">
    <location>
        <begin position="269"/>
        <end position="505"/>
    </location>
</feature>
<dbReference type="GO" id="GO:0007023">
    <property type="term" value="P:post-chaperonin tubulin folding pathway"/>
    <property type="evidence" value="ECO:0007669"/>
    <property type="project" value="InterPro"/>
</dbReference>
<dbReference type="GO" id="GO:0000226">
    <property type="term" value="P:microtubule cytoskeleton organization"/>
    <property type="evidence" value="ECO:0007669"/>
    <property type="project" value="TreeGrafter"/>
</dbReference>
<dbReference type="Gene3D" id="1.25.10.10">
    <property type="entry name" value="Leucine-rich Repeat Variant"/>
    <property type="match status" value="2"/>
</dbReference>
<evidence type="ECO:0000313" key="7">
    <source>
        <dbReference type="EMBL" id="CAI8006133.1"/>
    </source>
</evidence>
<dbReference type="GO" id="GO:0007021">
    <property type="term" value="P:tubulin complex assembly"/>
    <property type="evidence" value="ECO:0007669"/>
    <property type="project" value="InterPro"/>
</dbReference>
<name>A0AA35R791_GEOBA</name>
<evidence type="ECO:0000259" key="5">
    <source>
        <dbReference type="Pfam" id="PF12612"/>
    </source>
</evidence>
<dbReference type="GO" id="GO:0005096">
    <property type="term" value="F:GTPase activator activity"/>
    <property type="evidence" value="ECO:0007669"/>
    <property type="project" value="InterPro"/>
</dbReference>
<dbReference type="GO" id="GO:0070830">
    <property type="term" value="P:bicellular tight junction assembly"/>
    <property type="evidence" value="ECO:0007669"/>
    <property type="project" value="TreeGrafter"/>
</dbReference>
<evidence type="ECO:0000313" key="8">
    <source>
        <dbReference type="Proteomes" id="UP001174909"/>
    </source>
</evidence>
<evidence type="ECO:0000256" key="2">
    <source>
        <dbReference type="ARBA" id="ARBA00015003"/>
    </source>
</evidence>
<feature type="region of interest" description="Disordered" evidence="4">
    <location>
        <begin position="306"/>
        <end position="327"/>
    </location>
</feature>
<dbReference type="InterPro" id="IPR016024">
    <property type="entry name" value="ARM-type_fold"/>
</dbReference>
<dbReference type="Pfam" id="PF25767">
    <property type="entry name" value="ARM_TBCD_2nd"/>
    <property type="match status" value="1"/>
</dbReference>
<dbReference type="GO" id="GO:0048487">
    <property type="term" value="F:beta-tubulin binding"/>
    <property type="evidence" value="ECO:0007669"/>
    <property type="project" value="InterPro"/>
</dbReference>
<feature type="domain" description="Tubulin-folding cofactor D C-terminal" evidence="5">
    <location>
        <begin position="860"/>
        <end position="1046"/>
    </location>
</feature>
<evidence type="ECO:0000256" key="1">
    <source>
        <dbReference type="ARBA" id="ARBA00006853"/>
    </source>
</evidence>
<dbReference type="AlphaFoldDB" id="A0AA35R791"/>
<sequence length="1173" mass="129518">MEDVVQGETLQTFAESTEVMQSLDELPTVVCDLRRKEIAEERFTVILNRYQEQPHLLDPHLGTLVSRLLSMAREQPPSLLCHQAFRYLYLLSKVRGAKLILRWFSHEVSDLEPVLSLLESQDPSQPQTWETRYILLLWLSIIAIIPFNLCLMDGEQQNQHVTLNRIIAVGQHYILQTDKARDAAPVLLSRVLTRPDVHRLTLTGFLEWCKSKLTSCILEDREGLTAACGILATLASLFKLSKREDIEDHASDVLRTLKTCNTLNSGNAMLRKLSIKLAQRVGMVFLPARVASWRYQRGLRSLTDTLSLSQPSGKQENSVAPTPADEEDWEVREEVEEVMEILLCGLRDWESVVRWSSAKGIGRVTGRLPRSLADDVLQTLLTCFSAREGDSAWHGGCLALAELGRRGLLLPKRLSDVVPAVLEALVYDEMRGTHSVGAHVRDAACYVCWSFARAYEPQQLKPHVTQLASGLLVTTLFDREVNCRRAAAAAFQENVGRQGTFPHGIDILTNVDYFAVGSRTNSYLNLSAYVAQYTEYTQPLIDHVVQTKLGHWDSSLRELAARALHNLTPRLPHYIQESVIPKLLPLVVSVDPRMRHGALHAVTQMTTALCSLKCSPVSAVLGENLVQQLVQLVPQLEGHGVFRGAAGECMRPAALTFISKMCECQLPITSHSELASWQRVIDANLPHTEESIREAAVTAFHAVSLTHYVSLSPEETSRTIQSCLSSLSSPLPFTRMGYCLALGALTQPLLSSSLTAVLDGLVGVASNIEGCEPQFTESRRDAVRAISCVCTTVGVGQKGLSQASLDVVFHTLAAALNDYTTDARGDIGVVVREAAMAAASEICQLLASCAQSEMAAPHVQHMVCLFLQQANGKIDRTRSIAFSCLQLLLNCKPHLKGIPHRDRLASLFQEPAEEKVNWSVAATTFPLTVQLLPLPEYTYHTLLGLVISCGGLTESTVRASRAALLDYLRGVSGSVETLEPFTDTLLEVFRRNSRLTRVTQALLVTLDLLLSNAVFDAYLPLTTHTFPRALLALVKEETALSADTKKLLASINVYCGLLQFPGVRTTALNRLMLHLCHKFPTVRRGAADQLYATIITYDDVISEEVAEEVCSVLADTKWESGLDVVREKRNKICDLLGLQRPVVRASGSRAAKPTLSASDTMASYRDLVDRAGY</sequence>
<dbReference type="EMBL" id="CASHTH010000661">
    <property type="protein sequence ID" value="CAI8006133.1"/>
    <property type="molecule type" value="Genomic_DNA"/>
</dbReference>
<dbReference type="Pfam" id="PF12612">
    <property type="entry name" value="TFCD_C"/>
    <property type="match status" value="1"/>
</dbReference>
<dbReference type="InterPro" id="IPR022577">
    <property type="entry name" value="TBCD_C"/>
</dbReference>
<dbReference type="GO" id="GO:0016328">
    <property type="term" value="C:lateral plasma membrane"/>
    <property type="evidence" value="ECO:0007669"/>
    <property type="project" value="TreeGrafter"/>
</dbReference>
<dbReference type="Proteomes" id="UP001174909">
    <property type="component" value="Unassembled WGS sequence"/>
</dbReference>
<evidence type="ECO:0000256" key="4">
    <source>
        <dbReference type="SAM" id="MobiDB-lite"/>
    </source>
</evidence>
<dbReference type="PANTHER" id="PTHR12658:SF0">
    <property type="entry name" value="TUBULIN-SPECIFIC CHAPERONE D"/>
    <property type="match status" value="1"/>
</dbReference>
<keyword evidence="8" id="KW-1185">Reference proteome</keyword>
<keyword evidence="3" id="KW-0143">Chaperone</keyword>
<protein>
    <recommendedName>
        <fullName evidence="2">Tubulin-specific chaperone D</fullName>
    </recommendedName>
</protein>
<evidence type="ECO:0000259" key="6">
    <source>
        <dbReference type="Pfam" id="PF25767"/>
    </source>
</evidence>
<dbReference type="Pfam" id="PF23579">
    <property type="entry name" value="ARM_TBCD"/>
    <property type="match status" value="1"/>
</dbReference>
<organism evidence="7 8">
    <name type="scientific">Geodia barretti</name>
    <name type="common">Barrett's horny sponge</name>
    <dbReference type="NCBI Taxonomy" id="519541"/>
    <lineage>
        <taxon>Eukaryota</taxon>
        <taxon>Metazoa</taxon>
        <taxon>Porifera</taxon>
        <taxon>Demospongiae</taxon>
        <taxon>Heteroscleromorpha</taxon>
        <taxon>Tetractinellida</taxon>
        <taxon>Astrophorina</taxon>
        <taxon>Geodiidae</taxon>
        <taxon>Geodia</taxon>
    </lineage>
</organism>